<dbReference type="Gene3D" id="3.90.980.10">
    <property type="entry name" value="DNA primase, catalytic core, N-terminal domain"/>
    <property type="match status" value="1"/>
</dbReference>
<dbReference type="SMART" id="SM00493">
    <property type="entry name" value="TOPRIM"/>
    <property type="match status" value="1"/>
</dbReference>
<keyword evidence="1 12" id="KW-0240">DNA-directed RNA polymerase</keyword>
<evidence type="ECO:0000256" key="5">
    <source>
        <dbReference type="ARBA" id="ARBA00022705"/>
    </source>
</evidence>
<dbReference type="InterPro" id="IPR002694">
    <property type="entry name" value="Znf_CHC2"/>
</dbReference>
<evidence type="ECO:0000256" key="8">
    <source>
        <dbReference type="ARBA" id="ARBA00022833"/>
    </source>
</evidence>
<dbReference type="SUPFAM" id="SSF57783">
    <property type="entry name" value="Zinc beta-ribbon"/>
    <property type="match status" value="1"/>
</dbReference>
<comment type="cofactor">
    <cofactor evidence="12 13 14">
        <name>Zn(2+)</name>
        <dbReference type="ChEBI" id="CHEBI:29105"/>
    </cofactor>
    <text evidence="12 13 14">Binds 1 zinc ion per monomer.</text>
</comment>
<comment type="domain">
    <text evidence="12">Contains an N-terminal zinc-binding domain, a central core domain that contains the primase activity, and a C-terminal DnaB-binding domain.</text>
</comment>
<keyword evidence="3 12" id="KW-0808">Transferase</keyword>
<evidence type="ECO:0000313" key="17">
    <source>
        <dbReference type="EMBL" id="OHA73677.1"/>
    </source>
</evidence>
<evidence type="ECO:0000256" key="15">
    <source>
        <dbReference type="SAM" id="Coils"/>
    </source>
</evidence>
<dbReference type="GO" id="GO:0003899">
    <property type="term" value="F:DNA-directed RNA polymerase activity"/>
    <property type="evidence" value="ECO:0007669"/>
    <property type="project" value="UniProtKB-UniRule"/>
</dbReference>
<dbReference type="SMART" id="SM00400">
    <property type="entry name" value="ZnF_CHCC"/>
    <property type="match status" value="1"/>
</dbReference>
<evidence type="ECO:0000259" key="16">
    <source>
        <dbReference type="PROSITE" id="PS50880"/>
    </source>
</evidence>
<evidence type="ECO:0000256" key="14">
    <source>
        <dbReference type="PIRSR" id="PIRSR002811-1"/>
    </source>
</evidence>
<dbReference type="Pfam" id="PF10410">
    <property type="entry name" value="DnaB_bind"/>
    <property type="match status" value="1"/>
</dbReference>
<keyword evidence="15" id="KW-0175">Coiled coil</keyword>
<evidence type="ECO:0000256" key="13">
    <source>
        <dbReference type="PIRNR" id="PIRNR002811"/>
    </source>
</evidence>
<dbReference type="STRING" id="1802461.A3B24_02020"/>
<dbReference type="InterPro" id="IPR037068">
    <property type="entry name" value="DNA_primase_core_N_sf"/>
</dbReference>
<evidence type="ECO:0000256" key="3">
    <source>
        <dbReference type="ARBA" id="ARBA00022679"/>
    </source>
</evidence>
<keyword evidence="5 12" id="KW-0235">DNA replication</keyword>
<dbReference type="InterPro" id="IPR034151">
    <property type="entry name" value="TOPRIM_DnaG_bac"/>
</dbReference>
<keyword evidence="10 12" id="KW-0238">DNA-binding</keyword>
<dbReference type="Pfam" id="PF13155">
    <property type="entry name" value="Toprim_2"/>
    <property type="match status" value="1"/>
</dbReference>
<sequence length="593" mass="67255">MVGSPVEEIKNRLDITDVLGQYLKLQKAGANMRALCPFHSEKTPSFFVSPGRQVWRCFGCGEHGDIFSFVMKIDGVEFGDALRALAQKAGIELKRQSPFFERMQTERKQLSEVVEWAARFFEKQLAESKTGEAVRQYLLERGLTEESIAKWRLGYAPESARSLLDFLKTKGFREDQASRAGLRVLVEGQPFDRFRSRVMFPIQDQNSQVIGFGGRIFGEKAKDKTIAKYLNTANTPLYDKSRVLYGLDKAKLEIRKQDHAVLVEGYVDAILASQAGSENVVAVSGTALTVFHLKILKRYSPNLFLSFDMDLGGDVATRRGIDLAIGEGFSVKVVSMPDGKDPADVVAKNPELWKKALEGVKSIFDFSFDTALAKFDKTKPEGKKAIASSFLPLVKRIPNRIEQSHWISRLADELEVKEEDVAEELKRLPEEAAVPVLGDDSPLARAEQKPRKKLLEERALVLLFRKPSLLEELKDADILLFSIPLQEVLEGMKKNPQLDFKTFETLFPQETTESLKYVALRAEVESWEKEEDEEEQALEFKGCLSELQKLDLKEKLDTIAKEIKRAEELHDDKKVKTLMEEFQMLSRNFHLSH</sequence>
<dbReference type="FunFam" id="3.90.580.10:FF:000001">
    <property type="entry name" value="DNA primase"/>
    <property type="match status" value="1"/>
</dbReference>
<keyword evidence="8 12" id="KW-0862">Zinc</keyword>
<dbReference type="Pfam" id="PF01807">
    <property type="entry name" value="Zn_ribbon_DnaG"/>
    <property type="match status" value="1"/>
</dbReference>
<organism evidence="17 18">
    <name type="scientific">Candidatus Wildermuthbacteria bacterium RIFCSPLOWO2_01_FULL_48_16</name>
    <dbReference type="NCBI Taxonomy" id="1802461"/>
    <lineage>
        <taxon>Bacteria</taxon>
        <taxon>Candidatus Wildermuthiibacteriota</taxon>
    </lineage>
</organism>
<dbReference type="PANTHER" id="PTHR30313">
    <property type="entry name" value="DNA PRIMASE"/>
    <property type="match status" value="1"/>
</dbReference>
<dbReference type="CDD" id="cd03364">
    <property type="entry name" value="TOPRIM_DnaG_primases"/>
    <property type="match status" value="1"/>
</dbReference>
<dbReference type="Pfam" id="PF08275">
    <property type="entry name" value="DNAG_N"/>
    <property type="match status" value="1"/>
</dbReference>
<keyword evidence="9" id="KW-0460">Magnesium</keyword>
<dbReference type="Gene3D" id="3.40.1360.10">
    <property type="match status" value="1"/>
</dbReference>
<dbReference type="SUPFAM" id="SSF56731">
    <property type="entry name" value="DNA primase core"/>
    <property type="match status" value="1"/>
</dbReference>
<dbReference type="PROSITE" id="PS50880">
    <property type="entry name" value="TOPRIM"/>
    <property type="match status" value="1"/>
</dbReference>
<dbReference type="InterPro" id="IPR050219">
    <property type="entry name" value="DnaG_primase"/>
</dbReference>
<comment type="similarity">
    <text evidence="12 13">Belongs to the DnaG primase family.</text>
</comment>
<keyword evidence="4 12" id="KW-0548">Nucleotidyltransferase</keyword>
<name>A0A1G2RLI2_9BACT</name>
<gene>
    <name evidence="12" type="primary">dnaG</name>
    <name evidence="17" type="ORF">A3B24_02020</name>
</gene>
<keyword evidence="7 12" id="KW-0863">Zinc-finger</keyword>
<reference evidence="17 18" key="1">
    <citation type="journal article" date="2016" name="Nat. Commun.">
        <title>Thousands of microbial genomes shed light on interconnected biogeochemical processes in an aquifer system.</title>
        <authorList>
            <person name="Anantharaman K."/>
            <person name="Brown C.T."/>
            <person name="Hug L.A."/>
            <person name="Sharon I."/>
            <person name="Castelle C.J."/>
            <person name="Probst A.J."/>
            <person name="Thomas B.C."/>
            <person name="Singh A."/>
            <person name="Wilkins M.J."/>
            <person name="Karaoz U."/>
            <person name="Brodie E.L."/>
            <person name="Williams K.H."/>
            <person name="Hubbard S.S."/>
            <person name="Banfield J.F."/>
        </authorList>
    </citation>
    <scope>NUCLEOTIDE SEQUENCE [LARGE SCALE GENOMIC DNA]</scope>
</reference>
<comment type="caution">
    <text evidence="17">The sequence shown here is derived from an EMBL/GenBank/DDBJ whole genome shotgun (WGS) entry which is preliminary data.</text>
</comment>
<comment type="subunit">
    <text evidence="12">Monomer. Interacts with DnaB.</text>
</comment>
<feature type="domain" description="Toprim" evidence="16">
    <location>
        <begin position="258"/>
        <end position="339"/>
    </location>
</feature>
<evidence type="ECO:0000256" key="2">
    <source>
        <dbReference type="ARBA" id="ARBA00022515"/>
    </source>
</evidence>
<dbReference type="InterPro" id="IPR019475">
    <property type="entry name" value="DNA_primase_DnaB-bd"/>
</dbReference>
<dbReference type="HAMAP" id="MF_00974">
    <property type="entry name" value="DNA_primase_DnaG"/>
    <property type="match status" value="1"/>
</dbReference>
<evidence type="ECO:0000256" key="1">
    <source>
        <dbReference type="ARBA" id="ARBA00022478"/>
    </source>
</evidence>
<dbReference type="PIRSF" id="PIRSF002811">
    <property type="entry name" value="DnaG"/>
    <property type="match status" value="1"/>
</dbReference>
<dbReference type="GO" id="GO:0000428">
    <property type="term" value="C:DNA-directed RNA polymerase complex"/>
    <property type="evidence" value="ECO:0007669"/>
    <property type="project" value="UniProtKB-KW"/>
</dbReference>
<comment type="function">
    <text evidence="12 13">RNA polymerase that catalyzes the synthesis of short RNA molecules used as primers for DNA polymerase during DNA replication.</text>
</comment>
<evidence type="ECO:0000313" key="18">
    <source>
        <dbReference type="Proteomes" id="UP000176917"/>
    </source>
</evidence>
<dbReference type="Proteomes" id="UP000176917">
    <property type="component" value="Unassembled WGS sequence"/>
</dbReference>
<evidence type="ECO:0000256" key="9">
    <source>
        <dbReference type="ARBA" id="ARBA00022842"/>
    </source>
</evidence>
<dbReference type="InterPro" id="IPR006295">
    <property type="entry name" value="DNA_primase_DnaG"/>
</dbReference>
<feature type="coiled-coil region" evidence="15">
    <location>
        <begin position="517"/>
        <end position="576"/>
    </location>
</feature>
<feature type="zinc finger region" description="CHC2-type" evidence="12 14">
    <location>
        <begin position="36"/>
        <end position="60"/>
    </location>
</feature>
<dbReference type="Gene3D" id="3.90.580.10">
    <property type="entry name" value="Zinc finger, CHC2-type domain"/>
    <property type="match status" value="1"/>
</dbReference>
<dbReference type="EMBL" id="MHUG01000009">
    <property type="protein sequence ID" value="OHA73677.1"/>
    <property type="molecule type" value="Genomic_DNA"/>
</dbReference>
<dbReference type="InterPro" id="IPR006171">
    <property type="entry name" value="TOPRIM_dom"/>
</dbReference>
<dbReference type="GO" id="GO:0008270">
    <property type="term" value="F:zinc ion binding"/>
    <property type="evidence" value="ECO:0007669"/>
    <property type="project" value="UniProtKB-UniRule"/>
</dbReference>
<evidence type="ECO:0000256" key="10">
    <source>
        <dbReference type="ARBA" id="ARBA00023125"/>
    </source>
</evidence>
<accession>A0A1G2RLI2</accession>
<evidence type="ECO:0000256" key="11">
    <source>
        <dbReference type="ARBA" id="ARBA00023163"/>
    </source>
</evidence>
<evidence type="ECO:0000256" key="6">
    <source>
        <dbReference type="ARBA" id="ARBA00022723"/>
    </source>
</evidence>
<evidence type="ECO:0000256" key="7">
    <source>
        <dbReference type="ARBA" id="ARBA00022771"/>
    </source>
</evidence>
<dbReference type="GO" id="GO:0005737">
    <property type="term" value="C:cytoplasm"/>
    <property type="evidence" value="ECO:0007669"/>
    <property type="project" value="TreeGrafter"/>
</dbReference>
<keyword evidence="11 12" id="KW-0804">Transcription</keyword>
<dbReference type="AlphaFoldDB" id="A0A1G2RLI2"/>
<dbReference type="InterPro" id="IPR030846">
    <property type="entry name" value="DnaG_bac"/>
</dbReference>
<protein>
    <recommendedName>
        <fullName evidence="12 13">DNA primase</fullName>
        <ecNumber evidence="12">2.7.7.101</ecNumber>
    </recommendedName>
</protein>
<dbReference type="InterPro" id="IPR036977">
    <property type="entry name" value="DNA_primase_Znf_CHC2"/>
</dbReference>
<proteinExistence type="inferred from homology"/>
<dbReference type="GO" id="GO:0003677">
    <property type="term" value="F:DNA binding"/>
    <property type="evidence" value="ECO:0007669"/>
    <property type="project" value="UniProtKB-KW"/>
</dbReference>
<dbReference type="EC" id="2.7.7.101" evidence="12"/>
<dbReference type="PANTHER" id="PTHR30313:SF2">
    <property type="entry name" value="DNA PRIMASE"/>
    <property type="match status" value="1"/>
</dbReference>
<dbReference type="GO" id="GO:0006269">
    <property type="term" value="P:DNA replication, synthesis of primer"/>
    <property type="evidence" value="ECO:0007669"/>
    <property type="project" value="UniProtKB-UniRule"/>
</dbReference>
<evidence type="ECO:0000256" key="12">
    <source>
        <dbReference type="HAMAP-Rule" id="MF_00974"/>
    </source>
</evidence>
<dbReference type="NCBIfam" id="TIGR01391">
    <property type="entry name" value="dnaG"/>
    <property type="match status" value="1"/>
</dbReference>
<evidence type="ECO:0000256" key="4">
    <source>
        <dbReference type="ARBA" id="ARBA00022695"/>
    </source>
</evidence>
<dbReference type="InterPro" id="IPR013264">
    <property type="entry name" value="DNAG_N"/>
</dbReference>
<comment type="catalytic activity">
    <reaction evidence="12">
        <text>ssDNA + n NTP = ssDNA/pppN(pN)n-1 hybrid + (n-1) diphosphate.</text>
        <dbReference type="EC" id="2.7.7.101"/>
    </reaction>
</comment>
<dbReference type="GO" id="GO:1990077">
    <property type="term" value="C:primosome complex"/>
    <property type="evidence" value="ECO:0007669"/>
    <property type="project" value="UniProtKB-KW"/>
</dbReference>
<keyword evidence="6 12" id="KW-0479">Metal-binding</keyword>
<keyword evidence="2 12" id="KW-0639">Primosome</keyword>